<name>X0UQW6_9ZZZZ</name>
<dbReference type="EMBL" id="BARS01010199">
    <property type="protein sequence ID" value="GAF90885.1"/>
    <property type="molecule type" value="Genomic_DNA"/>
</dbReference>
<dbReference type="AlphaFoldDB" id="X0UQW6"/>
<gene>
    <name evidence="1" type="ORF">S01H1_18974</name>
</gene>
<organism evidence="1">
    <name type="scientific">marine sediment metagenome</name>
    <dbReference type="NCBI Taxonomy" id="412755"/>
    <lineage>
        <taxon>unclassified sequences</taxon>
        <taxon>metagenomes</taxon>
        <taxon>ecological metagenomes</taxon>
    </lineage>
</organism>
<comment type="caution">
    <text evidence="1">The sequence shown here is derived from an EMBL/GenBank/DDBJ whole genome shotgun (WGS) entry which is preliminary data.</text>
</comment>
<sequence>MPTVETSDRNQKAVYWPLISYDNDGEPTLAAAEEIDVRWNEAQKQGTDPDGNTVSIDAEVVVGEDIDPNSEMWLGTLAAYGDLEEAPIRYRVVGFTKTPDLKGRNYHRLLLLSRLSSKTPNLA</sequence>
<proteinExistence type="predicted"/>
<accession>X0UQW6</accession>
<protein>
    <submittedName>
        <fullName evidence="1">Uncharacterized protein</fullName>
    </submittedName>
</protein>
<evidence type="ECO:0000313" key="1">
    <source>
        <dbReference type="EMBL" id="GAF90885.1"/>
    </source>
</evidence>
<reference evidence="1" key="1">
    <citation type="journal article" date="2014" name="Front. Microbiol.">
        <title>High frequency of phylogenetically diverse reductive dehalogenase-homologous genes in deep subseafloor sedimentary metagenomes.</title>
        <authorList>
            <person name="Kawai M."/>
            <person name="Futagami T."/>
            <person name="Toyoda A."/>
            <person name="Takaki Y."/>
            <person name="Nishi S."/>
            <person name="Hori S."/>
            <person name="Arai W."/>
            <person name="Tsubouchi T."/>
            <person name="Morono Y."/>
            <person name="Uchiyama I."/>
            <person name="Ito T."/>
            <person name="Fujiyama A."/>
            <person name="Inagaki F."/>
            <person name="Takami H."/>
        </authorList>
    </citation>
    <scope>NUCLEOTIDE SEQUENCE</scope>
    <source>
        <strain evidence="1">Expedition CK06-06</strain>
    </source>
</reference>